<reference evidence="10 11" key="1">
    <citation type="journal article" date="2015" name="Nature">
        <title>rRNA introns, odd ribosomes, and small enigmatic genomes across a large radiation of phyla.</title>
        <authorList>
            <person name="Brown C.T."/>
            <person name="Hug L.A."/>
            <person name="Thomas B.C."/>
            <person name="Sharon I."/>
            <person name="Castelle C.J."/>
            <person name="Singh A."/>
            <person name="Wilkins M.J."/>
            <person name="Williams K.H."/>
            <person name="Banfield J.F."/>
        </authorList>
    </citation>
    <scope>NUCLEOTIDE SEQUENCE [LARGE SCALE GENOMIC DNA]</scope>
</reference>
<comment type="subunit">
    <text evidence="7">Monomer.</text>
</comment>
<evidence type="ECO:0000256" key="1">
    <source>
        <dbReference type="ARBA" id="ARBA00000642"/>
    </source>
</evidence>
<evidence type="ECO:0000313" key="11">
    <source>
        <dbReference type="Proteomes" id="UP000034879"/>
    </source>
</evidence>
<comment type="subcellular location">
    <subcellularLocation>
        <location evidence="7">Cytoplasm</location>
    </subcellularLocation>
</comment>
<dbReference type="HAMAP" id="MF_00145">
    <property type="entry name" value="Phosphoglyc_kinase"/>
    <property type="match status" value="1"/>
</dbReference>
<feature type="binding site" evidence="7 8">
    <location>
        <position position="205"/>
    </location>
    <ligand>
        <name>ATP</name>
        <dbReference type="ChEBI" id="CHEBI:30616"/>
    </ligand>
</feature>
<evidence type="ECO:0000256" key="3">
    <source>
        <dbReference type="ARBA" id="ARBA00022679"/>
    </source>
</evidence>
<dbReference type="GO" id="GO:0005524">
    <property type="term" value="F:ATP binding"/>
    <property type="evidence" value="ECO:0007669"/>
    <property type="project" value="UniProtKB-KW"/>
</dbReference>
<keyword evidence="7" id="KW-0963">Cytoplasm</keyword>
<dbReference type="InterPro" id="IPR015824">
    <property type="entry name" value="Phosphoglycerate_kinase_N"/>
</dbReference>
<comment type="pathway">
    <text evidence="7">Carbohydrate degradation; glycolysis; pyruvate from D-glyceraldehyde 3-phosphate: step 2/5.</text>
</comment>
<dbReference type="GO" id="GO:0005829">
    <property type="term" value="C:cytosol"/>
    <property type="evidence" value="ECO:0007669"/>
    <property type="project" value="TreeGrafter"/>
</dbReference>
<dbReference type="GO" id="GO:0004618">
    <property type="term" value="F:phosphoglycerate kinase activity"/>
    <property type="evidence" value="ECO:0007669"/>
    <property type="project" value="UniProtKB-UniRule"/>
</dbReference>
<dbReference type="UniPathway" id="UPA00109">
    <property type="reaction ID" value="UER00185"/>
</dbReference>
<keyword evidence="4 7" id="KW-0547">Nucleotide-binding</keyword>
<keyword evidence="3 7" id="KW-0808">Transferase</keyword>
<keyword evidence="5 7" id="KW-0418">Kinase</keyword>
<comment type="caution">
    <text evidence="7">Lacks conserved residue(s) required for the propagation of feature annotation.</text>
</comment>
<evidence type="ECO:0000313" key="10">
    <source>
        <dbReference type="EMBL" id="KKU75920.1"/>
    </source>
</evidence>
<dbReference type="EC" id="2.7.2.3" evidence="2 7"/>
<evidence type="ECO:0000256" key="9">
    <source>
        <dbReference type="RuleBase" id="RU000532"/>
    </source>
</evidence>
<feature type="binding site" evidence="7 8">
    <location>
        <position position="333"/>
    </location>
    <ligand>
        <name>ATP</name>
        <dbReference type="ChEBI" id="CHEBI:30616"/>
    </ligand>
</feature>
<dbReference type="PRINTS" id="PR00477">
    <property type="entry name" value="PHGLYCKINASE"/>
</dbReference>
<dbReference type="Proteomes" id="UP000034879">
    <property type="component" value="Unassembled WGS sequence"/>
</dbReference>
<feature type="binding site" evidence="7">
    <location>
        <position position="40"/>
    </location>
    <ligand>
        <name>substrate</name>
    </ligand>
</feature>
<dbReference type="GO" id="GO:0006094">
    <property type="term" value="P:gluconeogenesis"/>
    <property type="evidence" value="ECO:0007669"/>
    <property type="project" value="TreeGrafter"/>
</dbReference>
<dbReference type="PANTHER" id="PTHR11406:SF23">
    <property type="entry name" value="PHOSPHOGLYCERATE KINASE 1, CHLOROPLASTIC-RELATED"/>
    <property type="match status" value="1"/>
</dbReference>
<proteinExistence type="inferred from homology"/>
<protein>
    <recommendedName>
        <fullName evidence="2 7">Phosphoglycerate kinase</fullName>
        <ecNumber evidence="2 7">2.7.2.3</ecNumber>
    </recommendedName>
</protein>
<sequence length="403" mass="44527">MKLRTLKDVDVRGKTILYRAPYDIGVEEVDGKLVVKDDLRIKGTLPTLRYLIEQNCKIVILTYVKRPDGQVVEKLRTTPHAKRLSELLGKPVDKADDCVGEKVEAKIAQMKPGELLMLENVRFYKEENEDDDEFAKQLAHGKDLIVFDGFPQAMRIHASTTGIERHLPAVAGLYLEGEVNMLGTLLENPSRPFTVIIGGAKISDKVDAVNNLLPLADKVLVGGAVANVFLKARGLELGKSFVEDVFVDSKRREKRDWVEYAKEILEKYKDKIVYPKDSVISDGTDSKTIRLFSKEIPRDWSAFDIGPATVEYFGDIIKTSGTVFLAGPMGKFEEDKFGEGSRGIIAAFKEAKGNTIIAGGDTIAMAQKYGDLRDFSHVSLAGGATLDFLAGKELPALIPLIKP</sequence>
<dbReference type="AlphaFoldDB" id="A0A0G1W0U3"/>
<dbReference type="InterPro" id="IPR001576">
    <property type="entry name" value="Phosphoglycerate_kinase"/>
</dbReference>
<evidence type="ECO:0000256" key="6">
    <source>
        <dbReference type="ARBA" id="ARBA00022840"/>
    </source>
</evidence>
<accession>A0A0G1W0U3</accession>
<gene>
    <name evidence="7" type="primary">pgk</name>
    <name evidence="10" type="ORF">UY01_C0001G0016</name>
</gene>
<feature type="binding site" evidence="7">
    <location>
        <position position="122"/>
    </location>
    <ligand>
        <name>substrate</name>
    </ligand>
</feature>
<dbReference type="Gene3D" id="3.40.50.1260">
    <property type="entry name" value="Phosphoglycerate kinase, N-terminal domain"/>
    <property type="match status" value="2"/>
</dbReference>
<dbReference type="GO" id="GO:0043531">
    <property type="term" value="F:ADP binding"/>
    <property type="evidence" value="ECO:0007669"/>
    <property type="project" value="TreeGrafter"/>
</dbReference>
<feature type="binding site" evidence="7">
    <location>
        <position position="155"/>
    </location>
    <ligand>
        <name>substrate</name>
    </ligand>
</feature>
<dbReference type="PANTHER" id="PTHR11406">
    <property type="entry name" value="PHOSPHOGLYCERATE KINASE"/>
    <property type="match status" value="1"/>
</dbReference>
<comment type="catalytic activity">
    <reaction evidence="1 7 9">
        <text>(2R)-3-phosphoglycerate + ATP = (2R)-3-phospho-glyceroyl phosphate + ADP</text>
        <dbReference type="Rhea" id="RHEA:14801"/>
        <dbReference type="ChEBI" id="CHEBI:30616"/>
        <dbReference type="ChEBI" id="CHEBI:57604"/>
        <dbReference type="ChEBI" id="CHEBI:58272"/>
        <dbReference type="ChEBI" id="CHEBI:456216"/>
        <dbReference type="EC" id="2.7.2.3"/>
    </reaction>
</comment>
<keyword evidence="6 7" id="KW-0067">ATP-binding</keyword>
<dbReference type="InterPro" id="IPR036043">
    <property type="entry name" value="Phosphoglycerate_kinase_sf"/>
</dbReference>
<evidence type="ECO:0000256" key="2">
    <source>
        <dbReference type="ARBA" id="ARBA00013061"/>
    </source>
</evidence>
<evidence type="ECO:0000256" key="8">
    <source>
        <dbReference type="PIRSR" id="PIRSR000724-2"/>
    </source>
</evidence>
<dbReference type="PIRSF" id="PIRSF000724">
    <property type="entry name" value="Pgk"/>
    <property type="match status" value="1"/>
</dbReference>
<comment type="similarity">
    <text evidence="7 9">Belongs to the phosphoglycerate kinase family.</text>
</comment>
<name>A0A0G1W0U3_9BACT</name>
<dbReference type="EMBL" id="LCOJ01000001">
    <property type="protein sequence ID" value="KKU75920.1"/>
    <property type="molecule type" value="Genomic_DNA"/>
</dbReference>
<organism evidence="10 11">
    <name type="scientific">Candidatus Nomurabacteria bacterium GW2011_GWB1_47_6</name>
    <dbReference type="NCBI Taxonomy" id="1618749"/>
    <lineage>
        <taxon>Bacteria</taxon>
        <taxon>Candidatus Nomuraibacteriota</taxon>
    </lineage>
</organism>
<evidence type="ECO:0000256" key="7">
    <source>
        <dbReference type="HAMAP-Rule" id="MF_00145"/>
    </source>
</evidence>
<evidence type="ECO:0000256" key="4">
    <source>
        <dbReference type="ARBA" id="ARBA00022741"/>
    </source>
</evidence>
<dbReference type="Pfam" id="PF00162">
    <property type="entry name" value="PGK"/>
    <property type="match status" value="1"/>
</dbReference>
<dbReference type="GO" id="GO:0006096">
    <property type="term" value="P:glycolytic process"/>
    <property type="evidence" value="ECO:0007669"/>
    <property type="project" value="UniProtKB-UniRule"/>
</dbReference>
<comment type="caution">
    <text evidence="10">The sequence shown here is derived from an EMBL/GenBank/DDBJ whole genome shotgun (WGS) entry which is preliminary data.</text>
</comment>
<feature type="binding site" evidence="7 8">
    <location>
        <begin position="359"/>
        <end position="362"/>
    </location>
    <ligand>
        <name>ATP</name>
        <dbReference type="ChEBI" id="CHEBI:30616"/>
    </ligand>
</feature>
<keyword evidence="7" id="KW-0324">Glycolysis</keyword>
<evidence type="ECO:0000256" key="5">
    <source>
        <dbReference type="ARBA" id="ARBA00022777"/>
    </source>
</evidence>
<dbReference type="SUPFAM" id="SSF53748">
    <property type="entry name" value="Phosphoglycerate kinase"/>
    <property type="match status" value="1"/>
</dbReference>
<dbReference type="PATRIC" id="fig|1618749.3.peg.16"/>